<protein>
    <submittedName>
        <fullName evidence="1">Conserved domain protein</fullName>
    </submittedName>
</protein>
<dbReference type="RefSeq" id="WP_003715984.1">
    <property type="nucleotide sequence ID" value="NZ_AFTL01000019.1"/>
</dbReference>
<evidence type="ECO:0000313" key="1">
    <source>
        <dbReference type="EMBL" id="EGS35868.1"/>
    </source>
</evidence>
<organism evidence="1 2">
    <name type="scientific">Limosilactobacillus oris F0423</name>
    <dbReference type="NCBI Taxonomy" id="944562"/>
    <lineage>
        <taxon>Bacteria</taxon>
        <taxon>Bacillati</taxon>
        <taxon>Bacillota</taxon>
        <taxon>Bacilli</taxon>
        <taxon>Lactobacillales</taxon>
        <taxon>Lactobacillaceae</taxon>
        <taxon>Limosilactobacillus</taxon>
    </lineage>
</organism>
<dbReference type="Proteomes" id="UP000006035">
    <property type="component" value="Unassembled WGS sequence"/>
</dbReference>
<proteinExistence type="predicted"/>
<gene>
    <name evidence="1" type="ORF">HMPREF9102_1028</name>
</gene>
<dbReference type="EMBL" id="AFTL01000019">
    <property type="protein sequence ID" value="EGS35868.1"/>
    <property type="molecule type" value="Genomic_DNA"/>
</dbReference>
<evidence type="ECO:0000313" key="2">
    <source>
        <dbReference type="Proteomes" id="UP000006035"/>
    </source>
</evidence>
<accession>A0ABN0D2P9</accession>
<keyword evidence="2" id="KW-1185">Reference proteome</keyword>
<reference evidence="1 2" key="1">
    <citation type="submission" date="2011-05" db="EMBL/GenBank/DDBJ databases">
        <authorList>
            <person name="Durkin A.S."/>
            <person name="Kim M."/>
            <person name="Radune D."/>
            <person name="Hostetler J."/>
            <person name="Torralba M."/>
            <person name="Gillis M."/>
            <person name="Methe B."/>
            <person name="Sutton G."/>
            <person name="Nelson K.E."/>
        </authorList>
    </citation>
    <scope>NUCLEOTIDE SEQUENCE [LARGE SCALE GENOMIC DNA]</scope>
    <source>
        <strain evidence="1 2">F0423</strain>
    </source>
</reference>
<sequence>MALLISTAVLLVVASLVIAGFAVSLLGIPLAIAFVLAAISTPTDATATETVSEGRIVPERQERLLRMESLFQ</sequence>
<comment type="caution">
    <text evidence="1">The sequence shown here is derived from an EMBL/GenBank/DDBJ whole genome shotgun (WGS) entry which is preliminary data.</text>
</comment>
<name>A0ABN0D2P9_9LACO</name>